<dbReference type="PANTHER" id="PTHR42743">
    <property type="entry name" value="AMINO-ACID AMINOTRANSFERASE"/>
    <property type="match status" value="1"/>
</dbReference>
<dbReference type="GO" id="GO:0046394">
    <property type="term" value="P:carboxylic acid biosynthetic process"/>
    <property type="evidence" value="ECO:0007669"/>
    <property type="project" value="UniProtKB-ARBA"/>
</dbReference>
<dbReference type="SUPFAM" id="SSF56752">
    <property type="entry name" value="D-aminoacid aminotransferase-like PLP-dependent enzymes"/>
    <property type="match status" value="1"/>
</dbReference>
<dbReference type="Gene3D" id="3.20.10.10">
    <property type="entry name" value="D-amino Acid Aminotransferase, subunit A, domain 2"/>
    <property type="match status" value="1"/>
</dbReference>
<dbReference type="Pfam" id="PF01063">
    <property type="entry name" value="Aminotran_4"/>
    <property type="match status" value="1"/>
</dbReference>
<dbReference type="InterPro" id="IPR050571">
    <property type="entry name" value="Class-IV_PLP-Dep_Aminotrnsfr"/>
</dbReference>
<accession>A0A7Z0K982</accession>
<dbReference type="GO" id="GO:0005829">
    <property type="term" value="C:cytosol"/>
    <property type="evidence" value="ECO:0007669"/>
    <property type="project" value="TreeGrafter"/>
</dbReference>
<dbReference type="Proteomes" id="UP000535437">
    <property type="component" value="Unassembled WGS sequence"/>
</dbReference>
<protein>
    <submittedName>
        <fullName evidence="2">4-amino-4-deoxychorismate lyase</fullName>
        <ecNumber evidence="2">4.1.3.38</ecNumber>
    </submittedName>
</protein>
<dbReference type="AlphaFoldDB" id="A0A7Z0K982"/>
<evidence type="ECO:0000313" key="2">
    <source>
        <dbReference type="EMBL" id="NYJ78469.1"/>
    </source>
</evidence>
<evidence type="ECO:0000313" key="3">
    <source>
        <dbReference type="Proteomes" id="UP000535437"/>
    </source>
</evidence>
<dbReference type="Gene3D" id="3.30.470.10">
    <property type="match status" value="1"/>
</dbReference>
<dbReference type="GO" id="GO:0008696">
    <property type="term" value="F:4-amino-4-deoxychorismate lyase activity"/>
    <property type="evidence" value="ECO:0007669"/>
    <property type="project" value="UniProtKB-EC"/>
</dbReference>
<sequence>MAEHFHEDSVAAVAVRIDVEHPDGLIFDPHQPQLRVTDLGAVRGDGVFETMYAVEGRVRKIEAHLERLARSADILDISIPPAQSWRAAVELGFEEYRTRGALPDELTIKLVATRGVEGEPASDDPAFAGTYWALLSPVTEAMRATRGQPVGVTLLDRGYDSTAAERAPWLLLGAKSLSYAVNMASLRWARQHGFDDVIYTTSDGQVLEGPTSTVLIVTRGANGARRLTTPVLETGILPGTTQGAIFTAAEKAGWELGYGPLTPQDLLDADHLFLASSVRLVSPVARLDDAELAVDDELTAELIDLLAEDLPVNHPLD</sequence>
<keyword evidence="2" id="KW-0456">Lyase</keyword>
<keyword evidence="3" id="KW-1185">Reference proteome</keyword>
<dbReference type="InterPro" id="IPR043131">
    <property type="entry name" value="BCAT-like_N"/>
</dbReference>
<dbReference type="InterPro" id="IPR001544">
    <property type="entry name" value="Aminotrans_IV"/>
</dbReference>
<name>A0A7Z0K982_9MICC</name>
<dbReference type="InterPro" id="IPR043132">
    <property type="entry name" value="BCAT-like_C"/>
</dbReference>
<evidence type="ECO:0000256" key="1">
    <source>
        <dbReference type="ARBA" id="ARBA00009320"/>
    </source>
</evidence>
<dbReference type="EC" id="4.1.3.38" evidence="2"/>
<dbReference type="EMBL" id="JACCFY010000001">
    <property type="protein sequence ID" value="NYJ78469.1"/>
    <property type="molecule type" value="Genomic_DNA"/>
</dbReference>
<comment type="similarity">
    <text evidence="1">Belongs to the class-IV pyridoxal-phosphate-dependent aminotransferase family.</text>
</comment>
<dbReference type="InterPro" id="IPR036038">
    <property type="entry name" value="Aminotransferase-like"/>
</dbReference>
<dbReference type="PANTHER" id="PTHR42743:SF11">
    <property type="entry name" value="AMINODEOXYCHORISMATE LYASE"/>
    <property type="match status" value="1"/>
</dbReference>
<proteinExistence type="inferred from homology"/>
<comment type="caution">
    <text evidence="2">The sequence shown here is derived from an EMBL/GenBank/DDBJ whole genome shotgun (WGS) entry which is preliminary data.</text>
</comment>
<dbReference type="RefSeq" id="WP_246348776.1">
    <property type="nucleotide sequence ID" value="NZ_BAAALL010000005.1"/>
</dbReference>
<reference evidence="2 3" key="1">
    <citation type="submission" date="2020-07" db="EMBL/GenBank/DDBJ databases">
        <title>Sequencing the genomes of 1000 actinobacteria strains.</title>
        <authorList>
            <person name="Klenk H.-P."/>
        </authorList>
    </citation>
    <scope>NUCLEOTIDE SEQUENCE [LARGE SCALE GENOMIC DNA]</scope>
    <source>
        <strain evidence="2 3">DSM 15475</strain>
    </source>
</reference>
<organism evidence="2 3">
    <name type="scientific">Nesterenkonia xinjiangensis</name>
    <dbReference type="NCBI Taxonomy" id="225327"/>
    <lineage>
        <taxon>Bacteria</taxon>
        <taxon>Bacillati</taxon>
        <taxon>Actinomycetota</taxon>
        <taxon>Actinomycetes</taxon>
        <taxon>Micrococcales</taxon>
        <taxon>Micrococcaceae</taxon>
        <taxon>Nesterenkonia</taxon>
    </lineage>
</organism>
<gene>
    <name evidence="2" type="ORF">HNR09_001880</name>
</gene>